<evidence type="ECO:0000313" key="2">
    <source>
        <dbReference type="EMBL" id="VIO76015.1"/>
    </source>
</evidence>
<organism evidence="2 3">
    <name type="scientific">Bradyrhizobium ivorense</name>
    <dbReference type="NCBI Taxonomy" id="2511166"/>
    <lineage>
        <taxon>Bacteria</taxon>
        <taxon>Pseudomonadati</taxon>
        <taxon>Pseudomonadota</taxon>
        <taxon>Alphaproteobacteria</taxon>
        <taxon>Hyphomicrobiales</taxon>
        <taxon>Nitrobacteraceae</taxon>
        <taxon>Bradyrhizobium</taxon>
    </lineage>
</organism>
<keyword evidence="3" id="KW-1185">Reference proteome</keyword>
<sequence>MSRKTLQARTEQALVVIILSTATLISCFALALSRM</sequence>
<keyword evidence="1" id="KW-0812">Transmembrane</keyword>
<dbReference type="Proteomes" id="UP000328092">
    <property type="component" value="Unassembled WGS sequence"/>
</dbReference>
<dbReference type="PROSITE" id="PS51257">
    <property type="entry name" value="PROKAR_LIPOPROTEIN"/>
    <property type="match status" value="1"/>
</dbReference>
<name>A0A508TNG9_9BRAD</name>
<keyword evidence="1" id="KW-0472">Membrane</keyword>
<dbReference type="AlphaFoldDB" id="A0A508TNG9"/>
<proteinExistence type="predicted"/>
<comment type="caution">
    <text evidence="2">The sequence shown here is derived from an EMBL/GenBank/DDBJ whole genome shotgun (WGS) entry which is preliminary data.</text>
</comment>
<feature type="transmembrane region" description="Helical" evidence="1">
    <location>
        <begin position="12"/>
        <end position="32"/>
    </location>
</feature>
<protein>
    <recommendedName>
        <fullName evidence="4">Lipoprotein</fullName>
    </recommendedName>
</protein>
<gene>
    <name evidence="2" type="ORF">CI1B_61590</name>
</gene>
<keyword evidence="1" id="KW-1133">Transmembrane helix</keyword>
<dbReference type="EMBL" id="CAADFC020000027">
    <property type="protein sequence ID" value="VIO76015.1"/>
    <property type="molecule type" value="Genomic_DNA"/>
</dbReference>
<evidence type="ECO:0000256" key="1">
    <source>
        <dbReference type="SAM" id="Phobius"/>
    </source>
</evidence>
<evidence type="ECO:0000313" key="3">
    <source>
        <dbReference type="Proteomes" id="UP000328092"/>
    </source>
</evidence>
<reference evidence="2" key="1">
    <citation type="submission" date="2019-02" db="EMBL/GenBank/DDBJ databases">
        <authorList>
            <person name="Pothier F.J."/>
        </authorList>
    </citation>
    <scope>NUCLEOTIDE SEQUENCE</scope>
    <source>
        <strain evidence="2">CI-1B</strain>
    </source>
</reference>
<evidence type="ECO:0008006" key="4">
    <source>
        <dbReference type="Google" id="ProtNLM"/>
    </source>
</evidence>
<accession>A0A508TNG9</accession>